<accession>L0R8S6</accession>
<dbReference type="Proteomes" id="UP000010808">
    <property type="component" value="Chromosome"/>
</dbReference>
<evidence type="ECO:0000313" key="3">
    <source>
        <dbReference type="EMBL" id="CCO23168.1"/>
    </source>
</evidence>
<dbReference type="eggNOG" id="ENOG5033AM4">
    <property type="taxonomic scope" value="Bacteria"/>
</dbReference>
<feature type="chain" id="PRO_5003947168" description="Lipoprotein" evidence="2">
    <location>
        <begin position="21"/>
        <end position="78"/>
    </location>
</feature>
<dbReference type="HOGENOM" id="CLU_192805_3_0_7"/>
<feature type="signal peptide" evidence="2">
    <location>
        <begin position="1"/>
        <end position="20"/>
    </location>
</feature>
<dbReference type="PATRIC" id="fig|1121451.3.peg.1151"/>
<dbReference type="RefSeq" id="WP_015335773.1">
    <property type="nucleotide sequence ID" value="NC_020055.1"/>
</dbReference>
<dbReference type="EMBL" id="FO203522">
    <property type="protein sequence ID" value="CCO23168.1"/>
    <property type="molecule type" value="Genomic_DNA"/>
</dbReference>
<evidence type="ECO:0000256" key="1">
    <source>
        <dbReference type="SAM" id="MobiDB-lite"/>
    </source>
</evidence>
<proteinExistence type="predicted"/>
<evidence type="ECO:0000256" key="2">
    <source>
        <dbReference type="SAM" id="SignalP"/>
    </source>
</evidence>
<dbReference type="PROSITE" id="PS51257">
    <property type="entry name" value="PROKAR_LIPOPROTEIN"/>
    <property type="match status" value="1"/>
</dbReference>
<keyword evidence="4" id="KW-1185">Reference proteome</keyword>
<name>L0R8S6_9BACT</name>
<dbReference type="AlphaFoldDB" id="L0R8S6"/>
<dbReference type="OrthoDB" id="5461124at2"/>
<evidence type="ECO:0008006" key="5">
    <source>
        <dbReference type="Google" id="ProtNLM"/>
    </source>
</evidence>
<feature type="region of interest" description="Disordered" evidence="1">
    <location>
        <begin position="46"/>
        <end position="78"/>
    </location>
</feature>
<evidence type="ECO:0000313" key="4">
    <source>
        <dbReference type="Proteomes" id="UP000010808"/>
    </source>
</evidence>
<protein>
    <recommendedName>
        <fullName evidence="5">Lipoprotein</fullName>
    </recommendedName>
</protein>
<dbReference type="KEGG" id="dhy:DESAM_20881"/>
<organism evidence="3 4">
    <name type="scientific">Maridesulfovibrio hydrothermalis AM13 = DSM 14728</name>
    <dbReference type="NCBI Taxonomy" id="1121451"/>
    <lineage>
        <taxon>Bacteria</taxon>
        <taxon>Pseudomonadati</taxon>
        <taxon>Thermodesulfobacteriota</taxon>
        <taxon>Desulfovibrionia</taxon>
        <taxon>Desulfovibrionales</taxon>
        <taxon>Desulfovibrionaceae</taxon>
        <taxon>Maridesulfovibrio</taxon>
    </lineage>
</organism>
<sequence>MSLIKKYIYVLCLVAFMAVAAGCESEGPGEKAGKQFDEALNKAKESMQDMSDQAKEAYDQMSDQAKEAYDKAKESMEK</sequence>
<gene>
    <name evidence="3" type="ORF">DESAM_20881</name>
</gene>
<reference evidence="3 4" key="1">
    <citation type="submission" date="2012-10" db="EMBL/GenBank/DDBJ databases">
        <authorList>
            <person name="Genoscope - CEA"/>
        </authorList>
    </citation>
    <scope>NUCLEOTIDE SEQUENCE [LARGE SCALE GENOMIC DNA]</scope>
    <source>
        <strain evidence="4">AM13 / DSM 14728</strain>
    </source>
</reference>
<dbReference type="STRING" id="1121451.DESAM_20881"/>
<keyword evidence="2" id="KW-0732">Signal</keyword>